<dbReference type="Pfam" id="PF04354">
    <property type="entry name" value="ZipA_C"/>
    <property type="match status" value="1"/>
</dbReference>
<evidence type="ECO:0000256" key="3">
    <source>
        <dbReference type="ARBA" id="ARBA00022618"/>
    </source>
</evidence>
<dbReference type="PANTHER" id="PTHR38685">
    <property type="entry name" value="CELL DIVISION PROTEIN ZIPA"/>
    <property type="match status" value="1"/>
</dbReference>
<evidence type="ECO:0000256" key="5">
    <source>
        <dbReference type="ARBA" id="ARBA00022989"/>
    </source>
</evidence>
<proteinExistence type="inferred from homology"/>
<dbReference type="Gene3D" id="3.30.1400.10">
    <property type="entry name" value="ZipA, C-terminal FtsZ-binding domain"/>
    <property type="match status" value="1"/>
</dbReference>
<keyword evidence="1 9" id="KW-1003">Cell membrane</keyword>
<keyword evidence="5 10" id="KW-1133">Transmembrane helix</keyword>
<evidence type="ECO:0000313" key="13">
    <source>
        <dbReference type="Proteomes" id="UP000282483"/>
    </source>
</evidence>
<evidence type="ECO:0000256" key="2">
    <source>
        <dbReference type="ARBA" id="ARBA00022519"/>
    </source>
</evidence>
<accession>A0A2Z5UU56</accession>
<keyword evidence="7 8" id="KW-0131">Cell cycle</keyword>
<dbReference type="RefSeq" id="WP_126322506.1">
    <property type="nucleotide sequence ID" value="NZ_AP018005.1"/>
</dbReference>
<protein>
    <recommendedName>
        <fullName evidence="8">Cell division protein ZipA</fullName>
    </recommendedName>
</protein>
<dbReference type="KEGG" id="rvi:RVIR1_05030"/>
<dbReference type="PANTHER" id="PTHR38685:SF1">
    <property type="entry name" value="CELL DIVISION PROTEIN ZIPA"/>
    <property type="match status" value="1"/>
</dbReference>
<comment type="subcellular location">
    <subcellularLocation>
        <location evidence="9">Cell inner membrane</location>
        <topology evidence="9">Single-pass type I membrane protein</topology>
    </subcellularLocation>
</comment>
<evidence type="ECO:0000256" key="4">
    <source>
        <dbReference type="ARBA" id="ARBA00022692"/>
    </source>
</evidence>
<evidence type="ECO:0000259" key="11">
    <source>
        <dbReference type="SMART" id="SM00771"/>
    </source>
</evidence>
<name>A0A2Z5UU56_9COXI</name>
<keyword evidence="3 8" id="KW-0132">Cell division</keyword>
<dbReference type="GO" id="GO:0032153">
    <property type="term" value="C:cell division site"/>
    <property type="evidence" value="ECO:0007669"/>
    <property type="project" value="TreeGrafter"/>
</dbReference>
<comment type="similarity">
    <text evidence="8">Belongs to the ZipA family.</text>
</comment>
<dbReference type="OrthoDB" id="7054914at2"/>
<dbReference type="Proteomes" id="UP000282483">
    <property type="component" value="Chromosome"/>
</dbReference>
<keyword evidence="2 9" id="KW-0997">Cell inner membrane</keyword>
<dbReference type="AlphaFoldDB" id="A0A2Z5UU56"/>
<evidence type="ECO:0000256" key="1">
    <source>
        <dbReference type="ARBA" id="ARBA00022475"/>
    </source>
</evidence>
<dbReference type="InterPro" id="IPR007449">
    <property type="entry name" value="ZipA_FtsZ-bd_C"/>
</dbReference>
<dbReference type="SUPFAM" id="SSF64383">
    <property type="entry name" value="Cell-division protein ZipA, C-terminal domain"/>
    <property type="match status" value="1"/>
</dbReference>
<keyword evidence="6 9" id="KW-0472">Membrane</keyword>
<organism evidence="12 13">
    <name type="scientific">Candidatus Rickettsiella viridis</name>
    <dbReference type="NCBI Taxonomy" id="676208"/>
    <lineage>
        <taxon>Bacteria</taxon>
        <taxon>Pseudomonadati</taxon>
        <taxon>Pseudomonadota</taxon>
        <taxon>Gammaproteobacteria</taxon>
        <taxon>Legionellales</taxon>
        <taxon>Coxiellaceae</taxon>
        <taxon>Rickettsiella</taxon>
    </lineage>
</organism>
<dbReference type="InterPro" id="IPR036765">
    <property type="entry name" value="ZipA_FtsZ-bd_C_sf"/>
</dbReference>
<sequence>MDIDYLLIILPGIVFLGFLGLILVIWQYGDFRSKKEDEDDDKILSTMPSKNLYKTIPHYSSREEEEASILDKSMSEINIKETSANGTESLIILHLLAAEERPYAGYELVQTLSSAGFYYGAMNIFHYYEDQNEKSARLFSLASAVEPGTFDLTHIAEILAPGLCLFMSLKDKNALANFELMLETAQLLIQDLGGQLCDGQRQPLTDYVLTHYRSKLYSYA</sequence>
<dbReference type="GO" id="GO:0000917">
    <property type="term" value="P:division septum assembly"/>
    <property type="evidence" value="ECO:0007669"/>
    <property type="project" value="TreeGrafter"/>
</dbReference>
<feature type="transmembrane region" description="Helical" evidence="10">
    <location>
        <begin position="6"/>
        <end position="26"/>
    </location>
</feature>
<keyword evidence="4 9" id="KW-0812">Transmembrane</keyword>
<evidence type="ECO:0000256" key="9">
    <source>
        <dbReference type="RuleBase" id="RU003613"/>
    </source>
</evidence>
<evidence type="ECO:0000256" key="7">
    <source>
        <dbReference type="ARBA" id="ARBA00023306"/>
    </source>
</evidence>
<keyword evidence="13" id="KW-1185">Reference proteome</keyword>
<dbReference type="InterPro" id="IPR011919">
    <property type="entry name" value="Cell_div_ZipA"/>
</dbReference>
<gene>
    <name evidence="12" type="primary">zipA</name>
    <name evidence="12" type="ORF">RVIR1_05030</name>
</gene>
<feature type="domain" description="ZipA C-terminal FtsZ-binding" evidence="11">
    <location>
        <begin position="87"/>
        <end position="216"/>
    </location>
</feature>
<comment type="function">
    <text evidence="8">Essential cell division protein that stabilizes the FtsZ protofilaments by cross-linking them and that serves as a cytoplasmic membrane anchor for the Z ring. Also required for the recruitment to the septal ring of downstream cell division proteins.</text>
</comment>
<dbReference type="NCBIfam" id="TIGR02205">
    <property type="entry name" value="septum_zipA"/>
    <property type="match status" value="1"/>
</dbReference>
<evidence type="ECO:0000256" key="10">
    <source>
        <dbReference type="SAM" id="Phobius"/>
    </source>
</evidence>
<dbReference type="EMBL" id="AP018005">
    <property type="protein sequence ID" value="BBB15008.1"/>
    <property type="molecule type" value="Genomic_DNA"/>
</dbReference>
<dbReference type="SMART" id="SM00771">
    <property type="entry name" value="ZipA_C"/>
    <property type="match status" value="1"/>
</dbReference>
<evidence type="ECO:0000256" key="8">
    <source>
        <dbReference type="RuleBase" id="RU003612"/>
    </source>
</evidence>
<dbReference type="GO" id="GO:0005886">
    <property type="term" value="C:plasma membrane"/>
    <property type="evidence" value="ECO:0007669"/>
    <property type="project" value="UniProtKB-SubCell"/>
</dbReference>
<evidence type="ECO:0000256" key="6">
    <source>
        <dbReference type="ARBA" id="ARBA00023136"/>
    </source>
</evidence>
<evidence type="ECO:0000313" key="12">
    <source>
        <dbReference type="EMBL" id="BBB15008.1"/>
    </source>
</evidence>
<reference evidence="12 13" key="1">
    <citation type="submission" date="2017-03" db="EMBL/GenBank/DDBJ databases">
        <title>The genome sequence of Candidatus Rickettsiella viridis.</title>
        <authorList>
            <person name="Nikoh N."/>
            <person name="Tsuchida T."/>
            <person name="Yamaguchi K."/>
            <person name="Maeda T."/>
            <person name="Shigenobu S."/>
            <person name="Fukatsu T."/>
        </authorList>
    </citation>
    <scope>NUCLEOTIDE SEQUENCE [LARGE SCALE GENOMIC DNA]</scope>
    <source>
        <strain evidence="12 13">Ap-RA04</strain>
    </source>
</reference>